<dbReference type="EMBL" id="QNRH01000001">
    <property type="protein sequence ID" value="RBO98428.1"/>
    <property type="molecule type" value="Genomic_DNA"/>
</dbReference>
<comment type="caution">
    <text evidence="2">The sequence shown here is derived from an EMBL/GenBank/DDBJ whole genome shotgun (WGS) entry which is preliminary data.</text>
</comment>
<evidence type="ECO:0000313" key="2">
    <source>
        <dbReference type="EMBL" id="RBO98428.1"/>
    </source>
</evidence>
<name>A0A366EAI4_9HYPH</name>
<gene>
    <name evidence="2" type="ORF">DFR47_10123</name>
</gene>
<evidence type="ECO:0008006" key="4">
    <source>
        <dbReference type="Google" id="ProtNLM"/>
    </source>
</evidence>
<accession>A0A366EAI4</accession>
<protein>
    <recommendedName>
        <fullName evidence="4">Porin</fullName>
    </recommendedName>
</protein>
<dbReference type="Proteomes" id="UP000252893">
    <property type="component" value="Unassembled WGS sequence"/>
</dbReference>
<proteinExistence type="predicted"/>
<dbReference type="AlphaFoldDB" id="A0A366EAI4"/>
<feature type="chain" id="PRO_5016644114" description="Porin" evidence="1">
    <location>
        <begin position="20"/>
        <end position="34"/>
    </location>
</feature>
<keyword evidence="3" id="KW-1185">Reference proteome</keyword>
<keyword evidence="1" id="KW-0732">Signal</keyword>
<organism evidence="2 3">
    <name type="scientific">Pseudochrobactrum asaccharolyticum</name>
    <dbReference type="NCBI Taxonomy" id="354351"/>
    <lineage>
        <taxon>Bacteria</taxon>
        <taxon>Pseudomonadati</taxon>
        <taxon>Pseudomonadota</taxon>
        <taxon>Alphaproteobacteria</taxon>
        <taxon>Hyphomicrobiales</taxon>
        <taxon>Brucellaceae</taxon>
        <taxon>Pseudochrobactrum</taxon>
    </lineage>
</organism>
<feature type="signal peptide" evidence="1">
    <location>
        <begin position="1"/>
        <end position="19"/>
    </location>
</feature>
<sequence>MKKIVALLAMTVLSGQAFAADAIVSAPEPAPVEY</sequence>
<evidence type="ECO:0000313" key="3">
    <source>
        <dbReference type="Proteomes" id="UP000252893"/>
    </source>
</evidence>
<evidence type="ECO:0000256" key="1">
    <source>
        <dbReference type="SAM" id="SignalP"/>
    </source>
</evidence>
<reference evidence="2 3" key="1">
    <citation type="submission" date="2018-06" db="EMBL/GenBank/DDBJ databases">
        <title>Genomic Encyclopedia of Type Strains, Phase IV (KMG-IV): sequencing the most valuable type-strain genomes for metagenomic binning, comparative biology and taxonomic classification.</title>
        <authorList>
            <person name="Goeker M."/>
        </authorList>
    </citation>
    <scope>NUCLEOTIDE SEQUENCE [LARGE SCALE GENOMIC DNA]</scope>
    <source>
        <strain evidence="2 3">DSM 25619</strain>
    </source>
</reference>